<protein>
    <submittedName>
        <fullName evidence="1">Uncharacterized protein</fullName>
    </submittedName>
</protein>
<gene>
    <name evidence="1" type="ORF">E2562_008175</name>
</gene>
<organism evidence="1 2">
    <name type="scientific">Oryza meyeriana var. granulata</name>
    <dbReference type="NCBI Taxonomy" id="110450"/>
    <lineage>
        <taxon>Eukaryota</taxon>
        <taxon>Viridiplantae</taxon>
        <taxon>Streptophyta</taxon>
        <taxon>Embryophyta</taxon>
        <taxon>Tracheophyta</taxon>
        <taxon>Spermatophyta</taxon>
        <taxon>Magnoliopsida</taxon>
        <taxon>Liliopsida</taxon>
        <taxon>Poales</taxon>
        <taxon>Poaceae</taxon>
        <taxon>BOP clade</taxon>
        <taxon>Oryzoideae</taxon>
        <taxon>Oryzeae</taxon>
        <taxon>Oryzinae</taxon>
        <taxon>Oryza</taxon>
        <taxon>Oryza meyeriana</taxon>
    </lineage>
</organism>
<accession>A0A6G1CEL7</accession>
<evidence type="ECO:0000313" key="2">
    <source>
        <dbReference type="Proteomes" id="UP000479710"/>
    </source>
</evidence>
<proteinExistence type="predicted"/>
<reference evidence="1 2" key="1">
    <citation type="submission" date="2019-11" db="EMBL/GenBank/DDBJ databases">
        <title>Whole genome sequence of Oryza granulata.</title>
        <authorList>
            <person name="Li W."/>
        </authorList>
    </citation>
    <scope>NUCLEOTIDE SEQUENCE [LARGE SCALE GENOMIC DNA]</scope>
    <source>
        <strain evidence="2">cv. Menghai</strain>
        <tissue evidence="1">Leaf</tissue>
    </source>
</reference>
<keyword evidence="2" id="KW-1185">Reference proteome</keyword>
<evidence type="ECO:0000313" key="1">
    <source>
        <dbReference type="EMBL" id="KAF0898590.1"/>
    </source>
</evidence>
<dbReference type="AlphaFoldDB" id="A0A6G1CEL7"/>
<dbReference type="EMBL" id="SPHZ02000009">
    <property type="protein sequence ID" value="KAF0898590.1"/>
    <property type="molecule type" value="Genomic_DNA"/>
</dbReference>
<comment type="caution">
    <text evidence="1">The sequence shown here is derived from an EMBL/GenBank/DDBJ whole genome shotgun (WGS) entry which is preliminary data.</text>
</comment>
<name>A0A6G1CEL7_9ORYZ</name>
<sequence>MPLVLSFSSNSSVLACCCTRSGWKEVLILTVETEARAVAIMRRQRRMQVRTLHPNQFDAGTSARLALLSPSLSRTSTYSSLL</sequence>
<dbReference type="Proteomes" id="UP000479710">
    <property type="component" value="Unassembled WGS sequence"/>
</dbReference>